<protein>
    <submittedName>
        <fullName evidence="1">Uncharacterized protein</fullName>
    </submittedName>
</protein>
<evidence type="ECO:0000313" key="1">
    <source>
        <dbReference type="EMBL" id="EAT88636.1"/>
    </source>
</evidence>
<gene>
    <name evidence="1" type="ORF">SNOG_03431</name>
</gene>
<dbReference type="EMBL" id="CH445329">
    <property type="protein sequence ID" value="EAT88636.1"/>
    <property type="molecule type" value="Genomic_DNA"/>
</dbReference>
<dbReference type="Proteomes" id="UP000001055">
    <property type="component" value="Unassembled WGS sequence"/>
</dbReference>
<dbReference type="InParanoid" id="Q0UXT3"/>
<dbReference type="KEGG" id="pno:SNOG_03431"/>
<evidence type="ECO:0000313" key="2">
    <source>
        <dbReference type="Proteomes" id="UP000001055"/>
    </source>
</evidence>
<dbReference type="GeneID" id="5970859"/>
<accession>Q0UXT3</accession>
<dbReference type="AlphaFoldDB" id="Q0UXT3"/>
<dbReference type="HOGENOM" id="CLU_1993439_0_0_1"/>
<dbReference type="VEuPathDB" id="FungiDB:JI435_034310"/>
<name>Q0UXT3_PHANO</name>
<reference evidence="2" key="1">
    <citation type="journal article" date="2007" name="Plant Cell">
        <title>Dothideomycete-plant interactions illuminated by genome sequencing and EST analysis of the wheat pathogen Stagonospora nodorum.</title>
        <authorList>
            <person name="Hane J.K."/>
            <person name="Lowe R.G."/>
            <person name="Solomon P.S."/>
            <person name="Tan K.C."/>
            <person name="Schoch C.L."/>
            <person name="Spatafora J.W."/>
            <person name="Crous P.W."/>
            <person name="Kodira C."/>
            <person name="Birren B.W."/>
            <person name="Galagan J.E."/>
            <person name="Torriani S.F."/>
            <person name="McDonald B.A."/>
            <person name="Oliver R.P."/>
        </authorList>
    </citation>
    <scope>NUCLEOTIDE SEQUENCE [LARGE SCALE GENOMIC DNA]</scope>
    <source>
        <strain evidence="2">SN15 / ATCC MYA-4574 / FGSC 10173</strain>
    </source>
</reference>
<organism evidence="1 2">
    <name type="scientific">Phaeosphaeria nodorum (strain SN15 / ATCC MYA-4574 / FGSC 10173)</name>
    <name type="common">Glume blotch fungus</name>
    <name type="synonym">Parastagonospora nodorum</name>
    <dbReference type="NCBI Taxonomy" id="321614"/>
    <lineage>
        <taxon>Eukaryota</taxon>
        <taxon>Fungi</taxon>
        <taxon>Dikarya</taxon>
        <taxon>Ascomycota</taxon>
        <taxon>Pezizomycotina</taxon>
        <taxon>Dothideomycetes</taxon>
        <taxon>Pleosporomycetidae</taxon>
        <taxon>Pleosporales</taxon>
        <taxon>Pleosporineae</taxon>
        <taxon>Phaeosphaeriaceae</taxon>
        <taxon>Parastagonospora</taxon>
    </lineage>
</organism>
<proteinExistence type="predicted"/>
<dbReference type="RefSeq" id="XP_001793996.1">
    <property type="nucleotide sequence ID" value="XM_001793944.1"/>
</dbReference>
<sequence length="125" mass="13973">MSNNVFSNPASAAIFFAKFSRLDPATRRNVFRLLADDLYTAVDLAATICSRVALTAVRDFSPHVQTIILSSPFDDPGQSGFYEWLYEFARWTLPAGHLGLPVQHIGWNLFDLCINRGLNLVNGRL</sequence>